<dbReference type="GO" id="GO:0007005">
    <property type="term" value="P:mitochondrion organization"/>
    <property type="evidence" value="ECO:0007669"/>
    <property type="project" value="InterPro"/>
</dbReference>
<dbReference type="PANTHER" id="PTHR46819">
    <property type="entry name" value="EF-HAND CALCIUM-BINDING DOMAIN-CONTAINING PROTEIN 7"/>
    <property type="match status" value="1"/>
</dbReference>
<comment type="similarity">
    <text evidence="2 16">Belongs to the mitochondrial Rho GTPase family.</text>
</comment>
<comment type="function">
    <text evidence="16">Mitochondrial GTPase involved in mitochondrial trafficking. Probably involved in control of anterograde transport of mitochondria and their subcellular distribution.</text>
</comment>
<dbReference type="CDD" id="cd01892">
    <property type="entry name" value="Miro2"/>
    <property type="match status" value="1"/>
</dbReference>
<reference evidence="22" key="1">
    <citation type="submission" date="2011-05" db="EMBL/GenBank/DDBJ databases">
        <authorList>
            <person name="Richards S.R."/>
            <person name="Qu J."/>
            <person name="Jiang H."/>
            <person name="Jhangiani S.N."/>
            <person name="Agravi P."/>
            <person name="Goodspeed R."/>
            <person name="Gross S."/>
            <person name="Mandapat C."/>
            <person name="Jackson L."/>
            <person name="Mathew T."/>
            <person name="Pu L."/>
            <person name="Thornton R."/>
            <person name="Saada N."/>
            <person name="Wilczek-Boney K.B."/>
            <person name="Lee S."/>
            <person name="Kovar C."/>
            <person name="Wu Y."/>
            <person name="Scherer S.E."/>
            <person name="Worley K.C."/>
            <person name="Muzny D.M."/>
            <person name="Gibbs R."/>
        </authorList>
    </citation>
    <scope>NUCLEOTIDE SEQUENCE</scope>
    <source>
        <strain evidence="22">Brora</strain>
    </source>
</reference>
<evidence type="ECO:0000259" key="20">
    <source>
        <dbReference type="PROSITE" id="PS51423"/>
    </source>
</evidence>
<evidence type="ECO:0000256" key="15">
    <source>
        <dbReference type="ARBA" id="ARBA00093331"/>
    </source>
</evidence>
<evidence type="ECO:0000256" key="13">
    <source>
        <dbReference type="ARBA" id="ARBA00023134"/>
    </source>
</evidence>
<dbReference type="PIRSF" id="PIRSF037488">
    <property type="entry name" value="Mt_Rho_GTPase"/>
    <property type="match status" value="1"/>
</dbReference>
<dbReference type="InterPro" id="IPR011992">
    <property type="entry name" value="EF-hand-dom_pair"/>
</dbReference>
<dbReference type="InterPro" id="IPR052266">
    <property type="entry name" value="Miro-EF-hand_domain"/>
</dbReference>
<dbReference type="PhylomeDB" id="T1INJ1"/>
<dbReference type="AlphaFoldDB" id="T1INJ1"/>
<dbReference type="CDD" id="cd01893">
    <property type="entry name" value="Miro1"/>
    <property type="match status" value="1"/>
</dbReference>
<dbReference type="InterPro" id="IPR013566">
    <property type="entry name" value="EF_hand_assoc_1"/>
</dbReference>
<keyword evidence="4 18" id="KW-0812">Transmembrane</keyword>
<dbReference type="InterPro" id="IPR013567">
    <property type="entry name" value="EF_hand_assoc_2"/>
</dbReference>
<evidence type="ECO:0000256" key="17">
    <source>
        <dbReference type="SAM" id="MobiDB-lite"/>
    </source>
</evidence>
<dbReference type="InterPro" id="IPR021181">
    <property type="entry name" value="Miro"/>
</dbReference>
<evidence type="ECO:0000256" key="6">
    <source>
        <dbReference type="ARBA" id="ARBA00022737"/>
    </source>
</evidence>
<dbReference type="InterPro" id="IPR020860">
    <property type="entry name" value="MIRO_dom"/>
</dbReference>
<comment type="subcellular location">
    <subcellularLocation>
        <location evidence="1 16">Mitochondrion outer membrane</location>
        <topology evidence="1 16">Single-pass type IV membrane protein</topology>
    </subcellularLocation>
</comment>
<dbReference type="GO" id="GO:0005525">
    <property type="term" value="F:GTP binding"/>
    <property type="evidence" value="ECO:0007669"/>
    <property type="project" value="UniProtKB-KW"/>
</dbReference>
<dbReference type="SMART" id="SM00174">
    <property type="entry name" value="RHO"/>
    <property type="match status" value="1"/>
</dbReference>
<evidence type="ECO:0000313" key="21">
    <source>
        <dbReference type="EnsemblMetazoa" id="SMAR002570-PA"/>
    </source>
</evidence>
<comment type="function">
    <text evidence="15">Atypical mitochondrial nucleoside-triphosphatase (NTPase) involved in mitochondrial trafficking. Probably involved in control of anterograde transport of mitochondria and their subcellular distribution. Can hydrolyze GTP, ATP and UTP.</text>
</comment>
<dbReference type="SMART" id="SM00054">
    <property type="entry name" value="EFh"/>
    <property type="match status" value="2"/>
</dbReference>
<comment type="subunit">
    <text evidence="3">Homodimer.</text>
</comment>
<dbReference type="GO" id="GO:0003924">
    <property type="term" value="F:GTPase activity"/>
    <property type="evidence" value="ECO:0007669"/>
    <property type="project" value="InterPro"/>
</dbReference>
<dbReference type="PROSITE" id="PS51423">
    <property type="entry name" value="MIRO"/>
    <property type="match status" value="2"/>
</dbReference>
<evidence type="ECO:0000256" key="5">
    <source>
        <dbReference type="ARBA" id="ARBA00022723"/>
    </source>
</evidence>
<evidence type="ECO:0000256" key="1">
    <source>
        <dbReference type="ARBA" id="ARBA00004200"/>
    </source>
</evidence>
<dbReference type="Proteomes" id="UP000014500">
    <property type="component" value="Unassembled WGS sequence"/>
</dbReference>
<dbReference type="PROSITE" id="PS00018">
    <property type="entry name" value="EF_HAND_1"/>
    <property type="match status" value="2"/>
</dbReference>
<keyword evidence="9 16" id="KW-0378">Hydrolase</keyword>
<dbReference type="PROSITE" id="PS51419">
    <property type="entry name" value="RAB"/>
    <property type="match status" value="1"/>
</dbReference>
<proteinExistence type="inferred from homology"/>
<dbReference type="SUPFAM" id="SSF47473">
    <property type="entry name" value="EF-hand"/>
    <property type="match status" value="1"/>
</dbReference>
<evidence type="ECO:0000256" key="11">
    <source>
        <dbReference type="ARBA" id="ARBA00022989"/>
    </source>
</evidence>
<accession>T1INJ1</accession>
<evidence type="ECO:0000313" key="22">
    <source>
        <dbReference type="Proteomes" id="UP000014500"/>
    </source>
</evidence>
<evidence type="ECO:0000256" key="18">
    <source>
        <dbReference type="SAM" id="Phobius"/>
    </source>
</evidence>
<evidence type="ECO:0000256" key="4">
    <source>
        <dbReference type="ARBA" id="ARBA00022692"/>
    </source>
</evidence>
<keyword evidence="14 16" id="KW-0472">Membrane</keyword>
<keyword evidence="11 18" id="KW-1133">Transmembrane helix</keyword>
<feature type="region of interest" description="Disordered" evidence="17">
    <location>
        <begin position="634"/>
        <end position="661"/>
    </location>
</feature>
<keyword evidence="6" id="KW-0677">Repeat</keyword>
<keyword evidence="12 16" id="KW-0496">Mitochondrion</keyword>
<dbReference type="SMART" id="SM00175">
    <property type="entry name" value="RAB"/>
    <property type="match status" value="1"/>
</dbReference>
<feature type="compositionally biased region" description="Basic residues" evidence="17">
    <location>
        <begin position="650"/>
        <end position="661"/>
    </location>
</feature>
<dbReference type="GO" id="GO:0005509">
    <property type="term" value="F:calcium ion binding"/>
    <property type="evidence" value="ECO:0007669"/>
    <property type="project" value="InterPro"/>
</dbReference>
<keyword evidence="8 16" id="KW-1000">Mitochondrion outer membrane</keyword>
<dbReference type="InterPro" id="IPR002048">
    <property type="entry name" value="EF_hand_dom"/>
</dbReference>
<feature type="domain" description="Miro" evidence="20">
    <location>
        <begin position="49"/>
        <end position="215"/>
    </location>
</feature>
<evidence type="ECO:0000256" key="9">
    <source>
        <dbReference type="ARBA" id="ARBA00022801"/>
    </source>
</evidence>
<dbReference type="GO" id="GO:0005741">
    <property type="term" value="C:mitochondrial outer membrane"/>
    <property type="evidence" value="ECO:0007669"/>
    <property type="project" value="UniProtKB-SubCell"/>
</dbReference>
<keyword evidence="22" id="KW-1185">Reference proteome</keyword>
<dbReference type="FunFam" id="3.40.50.300:FF:000553">
    <property type="entry name" value="Mitochondrial Rho GTPase"/>
    <property type="match status" value="1"/>
</dbReference>
<evidence type="ECO:0000256" key="12">
    <source>
        <dbReference type="ARBA" id="ARBA00023128"/>
    </source>
</evidence>
<dbReference type="Pfam" id="PF00071">
    <property type="entry name" value="Ras"/>
    <property type="match status" value="1"/>
</dbReference>
<dbReference type="PROSITE" id="PS50222">
    <property type="entry name" value="EF_HAND_2"/>
    <property type="match status" value="1"/>
</dbReference>
<dbReference type="EMBL" id="JH431176">
    <property type="status" value="NOT_ANNOTATED_CDS"/>
    <property type="molecule type" value="Genomic_DNA"/>
</dbReference>
<feature type="domain" description="Miro" evidence="20">
    <location>
        <begin position="462"/>
        <end position="626"/>
    </location>
</feature>
<evidence type="ECO:0000256" key="10">
    <source>
        <dbReference type="ARBA" id="ARBA00022837"/>
    </source>
</evidence>
<dbReference type="Pfam" id="PF08355">
    <property type="entry name" value="EF_assoc_1"/>
    <property type="match status" value="1"/>
</dbReference>
<dbReference type="InterPro" id="IPR018247">
    <property type="entry name" value="EF_Hand_1_Ca_BS"/>
</dbReference>
<dbReference type="InterPro" id="IPR027417">
    <property type="entry name" value="P-loop_NTPase"/>
</dbReference>
<name>T1INJ1_STRMM</name>
<dbReference type="SMART" id="SM00173">
    <property type="entry name" value="RAS"/>
    <property type="match status" value="1"/>
</dbReference>
<dbReference type="Gene3D" id="3.40.50.300">
    <property type="entry name" value="P-loop containing nucleotide triphosphate hydrolases"/>
    <property type="match status" value="2"/>
</dbReference>
<reference evidence="21" key="2">
    <citation type="submission" date="2015-02" db="UniProtKB">
        <authorList>
            <consortium name="EnsemblMetazoa"/>
        </authorList>
    </citation>
    <scope>IDENTIFICATION</scope>
</reference>
<dbReference type="InterPro" id="IPR001806">
    <property type="entry name" value="Small_GTPase"/>
</dbReference>
<organism evidence="21 22">
    <name type="scientific">Strigamia maritima</name>
    <name type="common">European centipede</name>
    <name type="synonym">Geophilus maritimus</name>
    <dbReference type="NCBI Taxonomy" id="126957"/>
    <lineage>
        <taxon>Eukaryota</taxon>
        <taxon>Metazoa</taxon>
        <taxon>Ecdysozoa</taxon>
        <taxon>Arthropoda</taxon>
        <taxon>Myriapoda</taxon>
        <taxon>Chilopoda</taxon>
        <taxon>Pleurostigmophora</taxon>
        <taxon>Geophilomorpha</taxon>
        <taxon>Linotaeniidae</taxon>
        <taxon>Strigamia</taxon>
    </lineage>
</organism>
<evidence type="ECO:0000256" key="8">
    <source>
        <dbReference type="ARBA" id="ARBA00022787"/>
    </source>
</evidence>
<dbReference type="PRINTS" id="PR00449">
    <property type="entry name" value="RASTRNSFRMNG"/>
</dbReference>
<dbReference type="Pfam" id="PF08356">
    <property type="entry name" value="EF_assoc_2"/>
    <property type="match status" value="1"/>
</dbReference>
<keyword evidence="5" id="KW-0479">Metal-binding</keyword>
<keyword evidence="7 16" id="KW-0547">Nucleotide-binding</keyword>
<dbReference type="eggNOG" id="KOG1707">
    <property type="taxonomic scope" value="Eukaryota"/>
</dbReference>
<feature type="transmembrane region" description="Helical" evidence="18">
    <location>
        <begin position="679"/>
        <end position="700"/>
    </location>
</feature>
<dbReference type="FunFam" id="3.40.50.300:FF:000170">
    <property type="entry name" value="Mitochondrial Rho GTPase"/>
    <property type="match status" value="1"/>
</dbReference>
<evidence type="ECO:0000259" key="19">
    <source>
        <dbReference type="PROSITE" id="PS50222"/>
    </source>
</evidence>
<protein>
    <recommendedName>
        <fullName evidence="16">Mitochondrial Rho GTPase</fullName>
        <ecNumber evidence="16">3.6.5.-</ecNumber>
    </recommendedName>
</protein>
<dbReference type="OMA" id="HETTWGI"/>
<dbReference type="FunFam" id="1.10.238.10:FF:000021">
    <property type="entry name" value="Mitochondrial Rho GTPase"/>
    <property type="match status" value="1"/>
</dbReference>
<dbReference type="PANTHER" id="PTHR46819:SF1">
    <property type="entry name" value="EF-HAND CALCIUM-BINDING DOMAIN-CONTAINING PROTEIN 7"/>
    <property type="match status" value="1"/>
</dbReference>
<dbReference type="Gene3D" id="1.10.238.10">
    <property type="entry name" value="EF-hand"/>
    <property type="match status" value="2"/>
</dbReference>
<dbReference type="STRING" id="126957.T1INJ1"/>
<dbReference type="SUPFAM" id="SSF52540">
    <property type="entry name" value="P-loop containing nucleoside triphosphate hydrolases"/>
    <property type="match status" value="2"/>
</dbReference>
<keyword evidence="13 16" id="KW-0342">GTP-binding</keyword>
<feature type="domain" description="EF-hand" evidence="19">
    <location>
        <begin position="351"/>
        <end position="386"/>
    </location>
</feature>
<dbReference type="HOGENOM" id="CLU_014255_3_0_1"/>
<evidence type="ECO:0000256" key="7">
    <source>
        <dbReference type="ARBA" id="ARBA00022741"/>
    </source>
</evidence>
<dbReference type="EnsemblMetazoa" id="SMAR002570-RA">
    <property type="protein sequence ID" value="SMAR002570-PA"/>
    <property type="gene ID" value="SMAR002570"/>
</dbReference>
<dbReference type="EC" id="3.6.5.-" evidence="16"/>
<evidence type="ECO:0000256" key="16">
    <source>
        <dbReference type="PIRNR" id="PIRNR037488"/>
    </source>
</evidence>
<keyword evidence="10 16" id="KW-0106">Calcium</keyword>
<sequence>MIITIRFPILFTFEGIVGKSAATGYDVNQRVRVLFIFIVVFEMVRFNQRRDVRILLTGEPGVGKTSLILSLVSEEFPEEVPARAEEITIPADVTPEKVPTHIVDYSAQEQSEEALIEEINKAHVVCVVYSVDNEESIEKIENHWLPFIRATLGGDQRKPVILVGNKCDLLDGSSMEVILPIMNKFAEVETCVECSAKTLKNISEMFYYAQKAVLHPTAPLYISEERDLTDKCKKALIRIFKICDQDNDGILNDYELNQFQRRCFNAPLPPQALEDVKAVVRKNITDGVLDEGLTIKGFLFLHTLFIQRGRHETTWTVLRKFGYDDNIQVAREYLFPHIKVPPTSTTELTHQGVNFLTMLFEKYDQDRDGCLSPTELQNLFSTCPIMPWGPDVSHTVVTNERGWLTLQGYLAEWALTTLLDVSRTMEYLAYLGYIVSPEDNQLTAIQVTRDKRIDMQKRQTSRNVFQCHVIGAKNCGKTAFLQSFLGRGLEDQSRIPPEHLSRYTINGTQVYGQEKYLLLQEINARNSTDGLTPAEVQCDVVCMLYDANNPHSFEYIARLYQVYYSESKIPCLVVASKSDSTEIRQEYILQPSQFCSKYKLPPPQTFTCQGKLKKDVYIKLATMAAYPYVYNKPNEKRANPTTPSSELSRFKTKNQTKTKPKTKNLHLKHLQLTGDNLSWLKTGFGIAAVAVVGFFIMRLIRGPNSR</sequence>
<dbReference type="FunFam" id="1.10.238.10:FF:000011">
    <property type="entry name" value="Mitochondrial Rho GTPase"/>
    <property type="match status" value="1"/>
</dbReference>
<evidence type="ECO:0000256" key="2">
    <source>
        <dbReference type="ARBA" id="ARBA00007981"/>
    </source>
</evidence>
<evidence type="ECO:0000256" key="3">
    <source>
        <dbReference type="ARBA" id="ARBA00011738"/>
    </source>
</evidence>
<evidence type="ECO:0000256" key="14">
    <source>
        <dbReference type="ARBA" id="ARBA00023136"/>
    </source>
</evidence>